<reference evidence="2" key="1">
    <citation type="submission" date="2022-03" db="EMBL/GenBank/DDBJ databases">
        <title>Draft Genome Sequence of Firmicute Strain S0AB, a Heterotrophic Iron/Sulfur-Oxidizing Extreme Acidophile.</title>
        <authorList>
            <person name="Vergara E."/>
            <person name="Pakostova E."/>
            <person name="Johnson D.B."/>
            <person name="Holmes D.S."/>
        </authorList>
    </citation>
    <scope>NUCLEOTIDE SEQUENCE</scope>
    <source>
        <strain evidence="2">S0AB</strain>
    </source>
</reference>
<keyword evidence="3" id="KW-1185">Reference proteome</keyword>
<protein>
    <recommendedName>
        <fullName evidence="1">EAL domain-containing protein</fullName>
    </recommendedName>
</protein>
<dbReference type="Proteomes" id="UP001139263">
    <property type="component" value="Unassembled WGS sequence"/>
</dbReference>
<feature type="domain" description="EAL" evidence="1">
    <location>
        <begin position="29"/>
        <end position="280"/>
    </location>
</feature>
<dbReference type="AlphaFoldDB" id="A0A9X2ADP2"/>
<dbReference type="GO" id="GO:0071111">
    <property type="term" value="F:cyclic-guanylate-specific phosphodiesterase activity"/>
    <property type="evidence" value="ECO:0007669"/>
    <property type="project" value="InterPro"/>
</dbReference>
<dbReference type="PANTHER" id="PTHR33121">
    <property type="entry name" value="CYCLIC DI-GMP PHOSPHODIESTERASE PDEF"/>
    <property type="match status" value="1"/>
</dbReference>
<dbReference type="Gene3D" id="3.20.20.450">
    <property type="entry name" value="EAL domain"/>
    <property type="match status" value="1"/>
</dbReference>
<dbReference type="PANTHER" id="PTHR33121:SF70">
    <property type="entry name" value="SIGNALING PROTEIN YKOW"/>
    <property type="match status" value="1"/>
</dbReference>
<dbReference type="InterPro" id="IPR050706">
    <property type="entry name" value="Cyclic-di-GMP_PDE-like"/>
</dbReference>
<dbReference type="SMART" id="SM00052">
    <property type="entry name" value="EAL"/>
    <property type="match status" value="1"/>
</dbReference>
<gene>
    <name evidence="2" type="ORF">MM817_01976</name>
</gene>
<accession>A0A9X2ADP2</accession>
<dbReference type="InterPro" id="IPR001633">
    <property type="entry name" value="EAL_dom"/>
</dbReference>
<evidence type="ECO:0000313" key="2">
    <source>
        <dbReference type="EMBL" id="MCI0183685.1"/>
    </source>
</evidence>
<dbReference type="Pfam" id="PF00563">
    <property type="entry name" value="EAL"/>
    <property type="match status" value="1"/>
</dbReference>
<organism evidence="2 3">
    <name type="scientific">Sulfoacidibacillus ferrooxidans</name>
    <dbReference type="NCBI Taxonomy" id="2005001"/>
    <lineage>
        <taxon>Bacteria</taxon>
        <taxon>Bacillati</taxon>
        <taxon>Bacillota</taxon>
        <taxon>Bacilli</taxon>
        <taxon>Bacillales</taxon>
        <taxon>Alicyclobacillaceae</taxon>
        <taxon>Sulfoacidibacillus</taxon>
    </lineage>
</organism>
<dbReference type="InterPro" id="IPR035919">
    <property type="entry name" value="EAL_sf"/>
</dbReference>
<evidence type="ECO:0000313" key="3">
    <source>
        <dbReference type="Proteomes" id="UP001139263"/>
    </source>
</evidence>
<name>A0A9X2ADP2_9BACL</name>
<dbReference type="SUPFAM" id="SSF141868">
    <property type="entry name" value="EAL domain-like"/>
    <property type="match status" value="1"/>
</dbReference>
<comment type="caution">
    <text evidence="2">The sequence shown here is derived from an EMBL/GenBank/DDBJ whole genome shotgun (WGS) entry which is preliminary data.</text>
</comment>
<dbReference type="PROSITE" id="PS50883">
    <property type="entry name" value="EAL"/>
    <property type="match status" value="1"/>
</dbReference>
<sequence>MGWENLMCNQDDIKPTVQNGNHHFYRSDSMDDSMYVREVLEAGSMYTVYQPIVNHSKQMVFAHEALSRPFWQDSALAPDRWFQASVVEECSMAADMLAVRTAFTHFKSDALHQKRLFVNVMPTSLLDISFMNFFERALDVYHMDPTQLVIEIIEYVSYIPSELAPICNVLRSSGIQFALDDVSHECSAKELLLKLDVLQPEYIKIDRSLIHGVAHNLVQQKRLRSLLDRVTSSKYVIAEGVESQADMEWLKMNGVQLSQGYYWSKPLCMSEIVYSQNCEESTLTKGVGTAHAGLLRAYQNVHKYTKEK</sequence>
<evidence type="ECO:0000259" key="1">
    <source>
        <dbReference type="PROSITE" id="PS50883"/>
    </source>
</evidence>
<dbReference type="EMBL" id="JALBUF010000006">
    <property type="protein sequence ID" value="MCI0183685.1"/>
    <property type="molecule type" value="Genomic_DNA"/>
</dbReference>
<proteinExistence type="predicted"/>
<dbReference type="CDD" id="cd01948">
    <property type="entry name" value="EAL"/>
    <property type="match status" value="1"/>
</dbReference>